<name>A0A0L6CLB8_9MICO</name>
<feature type="domain" description="DnaJ homologue subfamily C member 28 conserved" evidence="1">
    <location>
        <begin position="17"/>
        <end position="83"/>
    </location>
</feature>
<dbReference type="AlphaFoldDB" id="A0A0L6CLB8"/>
<evidence type="ECO:0000259" key="1">
    <source>
        <dbReference type="Pfam" id="PF09350"/>
    </source>
</evidence>
<accession>A0A0L6CLB8</accession>
<dbReference type="Proteomes" id="UP000037397">
    <property type="component" value="Unassembled WGS sequence"/>
</dbReference>
<dbReference type="STRING" id="1631356.VV01_17300"/>
<evidence type="ECO:0000313" key="2">
    <source>
        <dbReference type="EMBL" id="KNX38504.1"/>
    </source>
</evidence>
<dbReference type="EMBL" id="LAIR01000002">
    <property type="protein sequence ID" value="KNX38504.1"/>
    <property type="molecule type" value="Genomic_DNA"/>
</dbReference>
<evidence type="ECO:0000313" key="3">
    <source>
        <dbReference type="Proteomes" id="UP000037397"/>
    </source>
</evidence>
<proteinExistence type="predicted"/>
<gene>
    <name evidence="2" type="ORF">VV01_17300</name>
</gene>
<dbReference type="InterPro" id="IPR018961">
    <property type="entry name" value="DnaJ_homolog_subfam-C_membr-28"/>
</dbReference>
<dbReference type="Pfam" id="PF09350">
    <property type="entry name" value="DJC28_CD"/>
    <property type="match status" value="1"/>
</dbReference>
<keyword evidence="3" id="KW-1185">Reference proteome</keyword>
<protein>
    <recommendedName>
        <fullName evidence="1">DnaJ homologue subfamily C member 28 conserved domain-containing protein</fullName>
    </recommendedName>
</protein>
<reference evidence="3" key="1">
    <citation type="submission" date="2015-03" db="EMBL/GenBank/DDBJ databases">
        <title>Luteipulveratus halotolerans sp. nov., a novel actinobacterium (Dermacoccaceae) from Sarawak, Malaysia.</title>
        <authorList>
            <person name="Juboi H."/>
            <person name="Basik A."/>
            <person name="Shamsul S.S."/>
            <person name="Arnold P."/>
            <person name="Schmitt E.K."/>
            <person name="Sanglier J.-J."/>
            <person name="Yeo T."/>
        </authorList>
    </citation>
    <scope>NUCLEOTIDE SEQUENCE [LARGE SCALE GENOMIC DNA]</scope>
    <source>
        <strain evidence="3">C296001</strain>
    </source>
</reference>
<sequence>MTPRRILGRMGYHEGHIDRVIREAQERGEFDELPGTGKPLDLHDIDDPDWWVKRWVRREGLDTSATLPPALALRKEREGFPESLAGLATEESVREVLRDFNRRVRDEILQPTFGQLSRPIVAGVDVDDVVERWRELRAERAARTPVAPPPEPPTRRRWWQLFRRR</sequence>
<comment type="caution">
    <text evidence="2">The sequence shown here is derived from an EMBL/GenBank/DDBJ whole genome shotgun (WGS) entry which is preliminary data.</text>
</comment>
<dbReference type="PATRIC" id="fig|1631356.3.peg.3443"/>
<organism evidence="2 3">
    <name type="scientific">Luteipulveratus halotolerans</name>
    <dbReference type="NCBI Taxonomy" id="1631356"/>
    <lineage>
        <taxon>Bacteria</taxon>
        <taxon>Bacillati</taxon>
        <taxon>Actinomycetota</taxon>
        <taxon>Actinomycetes</taxon>
        <taxon>Micrococcales</taxon>
        <taxon>Dermacoccaceae</taxon>
        <taxon>Luteipulveratus</taxon>
    </lineage>
</organism>